<dbReference type="Proteomes" id="UP000077734">
    <property type="component" value="Unassembled WGS sequence"/>
</dbReference>
<comment type="caution">
    <text evidence="1">The sequence shown here is derived from an EMBL/GenBank/DDBJ whole genome shotgun (WGS) entry which is preliminary data.</text>
</comment>
<protein>
    <recommendedName>
        <fullName evidence="3">Lipoprotein</fullName>
    </recommendedName>
</protein>
<organism evidence="1 2">
    <name type="scientific">Methylomonas koyamae</name>
    <dbReference type="NCBI Taxonomy" id="702114"/>
    <lineage>
        <taxon>Bacteria</taxon>
        <taxon>Pseudomonadati</taxon>
        <taxon>Pseudomonadota</taxon>
        <taxon>Gammaproteobacteria</taxon>
        <taxon>Methylococcales</taxon>
        <taxon>Methylococcaceae</taxon>
        <taxon>Methylomonas</taxon>
    </lineage>
</organism>
<gene>
    <name evidence="1" type="ORF">A1356_14500</name>
</gene>
<dbReference type="EMBL" id="LUUL01000084">
    <property type="protein sequence ID" value="OAI24983.1"/>
    <property type="molecule type" value="Genomic_DNA"/>
</dbReference>
<reference evidence="1 2" key="1">
    <citation type="submission" date="2016-03" db="EMBL/GenBank/DDBJ databases">
        <authorList>
            <person name="Heylen K."/>
            <person name="De Vos P."/>
            <person name="Vekeman B."/>
        </authorList>
    </citation>
    <scope>NUCLEOTIDE SEQUENCE [LARGE SCALE GENOMIC DNA]</scope>
    <source>
        <strain evidence="1 2">R-49807</strain>
    </source>
</reference>
<name>A0AA91DCJ7_9GAMM</name>
<sequence length="60" mass="6849">MKRIMRTWGLLAGLLWLSGCVAYVPYGHRPAGYYAPHGGYGYDAGPRHGGGWHHRHRHHR</sequence>
<evidence type="ECO:0000313" key="2">
    <source>
        <dbReference type="Proteomes" id="UP000077734"/>
    </source>
</evidence>
<dbReference type="PROSITE" id="PS51257">
    <property type="entry name" value="PROKAR_LIPOPROTEIN"/>
    <property type="match status" value="1"/>
</dbReference>
<accession>A0AA91DCJ7</accession>
<dbReference type="RefSeq" id="WP_064023100.1">
    <property type="nucleotide sequence ID" value="NZ_LUUL01000084.1"/>
</dbReference>
<keyword evidence="2" id="KW-1185">Reference proteome</keyword>
<proteinExistence type="predicted"/>
<evidence type="ECO:0000313" key="1">
    <source>
        <dbReference type="EMBL" id="OAI24983.1"/>
    </source>
</evidence>
<dbReference type="AlphaFoldDB" id="A0AA91DCJ7"/>
<evidence type="ECO:0008006" key="3">
    <source>
        <dbReference type="Google" id="ProtNLM"/>
    </source>
</evidence>